<evidence type="ECO:0000313" key="3">
    <source>
        <dbReference type="EMBL" id="KAK6517739.1"/>
    </source>
</evidence>
<sequence>MDQIPPGVGSGSFDASILLGLAFTRLSDLRKKVHYSHAQRVLDEIHRECKDIERQIKLLGDFLKRAEFSPDRHHQCKYHIYDLQINANKLINTIGSIEMRLTHGNFFRRSKHRLSLVDSDFGVVRRLIDKINGTITTIRQEMILEILIDNRNEHRVQNREVREDIQRVNRNLIGTDAKQIRKIYRVMAIELMHQYTNFGPVDPATSQPPANQQPSAPENPSQAAAPAGVPEGLPPRATSRTQTNFDLPTFPAADLDFTEAFTRILGGSTLNRSGYTRISHIVELPA</sequence>
<evidence type="ECO:0000256" key="2">
    <source>
        <dbReference type="SAM" id="MobiDB-lite"/>
    </source>
</evidence>
<gene>
    <name evidence="3" type="ORF">TWF506_004921</name>
</gene>
<keyword evidence="4" id="KW-1185">Reference proteome</keyword>
<comment type="caution">
    <text evidence="3">The sequence shown here is derived from an EMBL/GenBank/DDBJ whole genome shotgun (WGS) entry which is preliminary data.</text>
</comment>
<evidence type="ECO:0000313" key="4">
    <source>
        <dbReference type="Proteomes" id="UP001307849"/>
    </source>
</evidence>
<dbReference type="EMBL" id="JAVHJM010000002">
    <property type="protein sequence ID" value="KAK6517739.1"/>
    <property type="molecule type" value="Genomic_DNA"/>
</dbReference>
<keyword evidence="1" id="KW-0175">Coiled coil</keyword>
<organism evidence="3 4">
    <name type="scientific">Arthrobotrys conoides</name>
    <dbReference type="NCBI Taxonomy" id="74498"/>
    <lineage>
        <taxon>Eukaryota</taxon>
        <taxon>Fungi</taxon>
        <taxon>Dikarya</taxon>
        <taxon>Ascomycota</taxon>
        <taxon>Pezizomycotina</taxon>
        <taxon>Orbiliomycetes</taxon>
        <taxon>Orbiliales</taxon>
        <taxon>Orbiliaceae</taxon>
        <taxon>Arthrobotrys</taxon>
    </lineage>
</organism>
<reference evidence="3 4" key="1">
    <citation type="submission" date="2019-10" db="EMBL/GenBank/DDBJ databases">
        <authorList>
            <person name="Palmer J.M."/>
        </authorList>
    </citation>
    <scope>NUCLEOTIDE SEQUENCE [LARGE SCALE GENOMIC DNA]</scope>
    <source>
        <strain evidence="3 4">TWF506</strain>
    </source>
</reference>
<feature type="coiled-coil region" evidence="1">
    <location>
        <begin position="144"/>
        <end position="171"/>
    </location>
</feature>
<feature type="compositionally biased region" description="Low complexity" evidence="2">
    <location>
        <begin position="203"/>
        <end position="220"/>
    </location>
</feature>
<feature type="region of interest" description="Disordered" evidence="2">
    <location>
        <begin position="200"/>
        <end position="247"/>
    </location>
</feature>
<protein>
    <recommendedName>
        <fullName evidence="5">Fungal N-terminal domain-containing protein</fullName>
    </recommendedName>
</protein>
<evidence type="ECO:0000256" key="1">
    <source>
        <dbReference type="SAM" id="Coils"/>
    </source>
</evidence>
<accession>A0AAN8RZE4</accession>
<dbReference type="AlphaFoldDB" id="A0AAN8RZE4"/>
<dbReference type="Proteomes" id="UP001307849">
    <property type="component" value="Unassembled WGS sequence"/>
</dbReference>
<name>A0AAN8RZE4_9PEZI</name>
<proteinExistence type="predicted"/>
<evidence type="ECO:0008006" key="5">
    <source>
        <dbReference type="Google" id="ProtNLM"/>
    </source>
</evidence>